<organism evidence="1 2">
    <name type="scientific">Pseudocohnilembus persalinus</name>
    <name type="common">Ciliate</name>
    <dbReference type="NCBI Taxonomy" id="266149"/>
    <lineage>
        <taxon>Eukaryota</taxon>
        <taxon>Sar</taxon>
        <taxon>Alveolata</taxon>
        <taxon>Ciliophora</taxon>
        <taxon>Intramacronucleata</taxon>
        <taxon>Oligohymenophorea</taxon>
        <taxon>Scuticociliatia</taxon>
        <taxon>Philasterida</taxon>
        <taxon>Pseudocohnilembidae</taxon>
        <taxon>Pseudocohnilembus</taxon>
    </lineage>
</organism>
<accession>A0A0V0QGR8</accession>
<sequence>MDQEGEQQEIPFYTACLINQIQGIDQQVQCKLCGKVTELQNNQFILQSDGNNNIGVNIPQHIQDPSIQQLANDQMVEVRGTFVTPHLELQELTILNDDFVASSFMSQSSNSITSQKKSNQNSQKLQSQETGFNYTEYAKQMRLSLSNKDIRKENGELNHIYFTVKKNQYFCPQKEKSLLRGLEIFGVGEWKDIKYFEFDQHNKTSEVELELRTCILLGVTNIKEYMGKRFTKQEIAEIKQQNIEIAKQKNKLFHGLYKND</sequence>
<reference evidence="1 2" key="1">
    <citation type="journal article" date="2015" name="Sci. Rep.">
        <title>Genome of the facultative scuticociliatosis pathogen Pseudocohnilembus persalinus provides insight into its virulence through horizontal gene transfer.</title>
        <authorList>
            <person name="Xiong J."/>
            <person name="Wang G."/>
            <person name="Cheng J."/>
            <person name="Tian M."/>
            <person name="Pan X."/>
            <person name="Warren A."/>
            <person name="Jiang C."/>
            <person name="Yuan D."/>
            <person name="Miao W."/>
        </authorList>
    </citation>
    <scope>NUCLEOTIDE SEQUENCE [LARGE SCALE GENOMIC DNA]</scope>
    <source>
        <strain evidence="1">36N120E</strain>
    </source>
</reference>
<dbReference type="EMBL" id="LDAU01000171">
    <property type="protein sequence ID" value="KRX01312.1"/>
    <property type="molecule type" value="Genomic_DNA"/>
</dbReference>
<proteinExistence type="predicted"/>
<name>A0A0V0QGR8_PSEPJ</name>
<protein>
    <submittedName>
        <fullName evidence="1">Uncharacterized protein</fullName>
    </submittedName>
</protein>
<gene>
    <name evidence="1" type="ORF">PPERSA_11759</name>
</gene>
<dbReference type="InParanoid" id="A0A0V0QGR8"/>
<evidence type="ECO:0000313" key="1">
    <source>
        <dbReference type="EMBL" id="KRX01312.1"/>
    </source>
</evidence>
<dbReference type="AlphaFoldDB" id="A0A0V0QGR8"/>
<keyword evidence="2" id="KW-1185">Reference proteome</keyword>
<dbReference type="Proteomes" id="UP000054937">
    <property type="component" value="Unassembled WGS sequence"/>
</dbReference>
<dbReference type="Gene3D" id="1.10.246.220">
    <property type="match status" value="1"/>
</dbReference>
<dbReference type="OrthoDB" id="285127at2759"/>
<evidence type="ECO:0000313" key="2">
    <source>
        <dbReference type="Proteomes" id="UP000054937"/>
    </source>
</evidence>
<comment type="caution">
    <text evidence="1">The sequence shown here is derived from an EMBL/GenBank/DDBJ whole genome shotgun (WGS) entry which is preliminary data.</text>
</comment>